<dbReference type="PANTHER" id="PTHR38773:SF1">
    <property type="entry name" value="PROTEIN SPRT"/>
    <property type="match status" value="1"/>
</dbReference>
<dbReference type="InterPro" id="IPR006640">
    <property type="entry name" value="SprT-like_domain"/>
</dbReference>
<dbReference type="EMBL" id="CP007139">
    <property type="protein sequence ID" value="AIE85572.1"/>
    <property type="molecule type" value="Genomic_DNA"/>
</dbReference>
<dbReference type="RefSeq" id="WP_144241101.1">
    <property type="nucleotide sequence ID" value="NZ_CP007139.1"/>
</dbReference>
<proteinExistence type="predicted"/>
<evidence type="ECO:0000259" key="1">
    <source>
        <dbReference type="PROSITE" id="PS50157"/>
    </source>
</evidence>
<dbReference type="OrthoDB" id="267364at2"/>
<organism evidence="2 3">
    <name type="scientific">Fimbriimonas ginsengisoli Gsoil 348</name>
    <dbReference type="NCBI Taxonomy" id="661478"/>
    <lineage>
        <taxon>Bacteria</taxon>
        <taxon>Bacillati</taxon>
        <taxon>Armatimonadota</taxon>
        <taxon>Fimbriimonadia</taxon>
        <taxon>Fimbriimonadales</taxon>
        <taxon>Fimbriimonadaceae</taxon>
        <taxon>Fimbriimonas</taxon>
    </lineage>
</organism>
<gene>
    <name evidence="2" type="ORF">OP10G_2204</name>
</gene>
<keyword evidence="3" id="KW-1185">Reference proteome</keyword>
<name>A0A068NQF1_FIMGI</name>
<evidence type="ECO:0000313" key="2">
    <source>
        <dbReference type="EMBL" id="AIE85572.1"/>
    </source>
</evidence>
<dbReference type="InterPro" id="IPR013087">
    <property type="entry name" value="Znf_C2H2_type"/>
</dbReference>
<feature type="domain" description="C2H2-type" evidence="1">
    <location>
        <begin position="120"/>
        <end position="143"/>
    </location>
</feature>
<accession>A0A068NQF1</accession>
<evidence type="ECO:0000313" key="3">
    <source>
        <dbReference type="Proteomes" id="UP000027982"/>
    </source>
</evidence>
<dbReference type="PROSITE" id="PS50157">
    <property type="entry name" value="ZINC_FINGER_C2H2_2"/>
    <property type="match status" value="1"/>
</dbReference>
<dbReference type="Pfam" id="PF10263">
    <property type="entry name" value="SprT-like"/>
    <property type="match status" value="1"/>
</dbReference>
<protein>
    <submittedName>
        <fullName evidence="2">Acidic repeat-containing protein</fullName>
    </submittedName>
</protein>
<dbReference type="AlphaFoldDB" id="A0A068NQF1"/>
<dbReference type="PANTHER" id="PTHR38773">
    <property type="entry name" value="PROTEIN SPRT"/>
    <property type="match status" value="1"/>
</dbReference>
<sequence length="162" mass="18599">MASVTALREAAELALEEAVNLFPLPYVPILIWKGYRVTAGMAYYRSGAIGLSTRVLQTPEAVRETLLHEYAHLLAVHRHGKKAANHGEFWRQAMRDLGQAPQVRHSYEVERNVPRQQVTYVCIKCGKPFVRARRLPKRQRYIHRNCGGDLRLQSIQPIERKS</sequence>
<dbReference type="GO" id="GO:0006950">
    <property type="term" value="P:response to stress"/>
    <property type="evidence" value="ECO:0007669"/>
    <property type="project" value="UniProtKB-ARBA"/>
</dbReference>
<reference evidence="2 3" key="1">
    <citation type="journal article" date="2014" name="PLoS ONE">
        <title>The first complete genome sequence of the class fimbriimonadia in the phylum armatimonadetes.</title>
        <authorList>
            <person name="Hu Z.Y."/>
            <person name="Wang Y.Z."/>
            <person name="Im W.T."/>
            <person name="Wang S.Y."/>
            <person name="Zhao G.P."/>
            <person name="Zheng H.J."/>
            <person name="Quan Z.X."/>
        </authorList>
    </citation>
    <scope>NUCLEOTIDE SEQUENCE [LARGE SCALE GENOMIC DNA]</scope>
    <source>
        <strain evidence="2">Gsoil 348</strain>
    </source>
</reference>
<dbReference type="Proteomes" id="UP000027982">
    <property type="component" value="Chromosome"/>
</dbReference>
<dbReference type="HOGENOM" id="CLU_1632936_0_0_0"/>
<dbReference type="KEGG" id="fgi:OP10G_2204"/>
<dbReference type="SMART" id="SM00731">
    <property type="entry name" value="SprT"/>
    <property type="match status" value="1"/>
</dbReference>